<evidence type="ECO:0000313" key="3">
    <source>
        <dbReference type="Proteomes" id="UP001140453"/>
    </source>
</evidence>
<accession>A0A9W9CXI8</accession>
<dbReference type="SUPFAM" id="SSF51905">
    <property type="entry name" value="FAD/NAD(P)-binding domain"/>
    <property type="match status" value="3"/>
</dbReference>
<dbReference type="PANTHER" id="PTHR42877:SF7">
    <property type="entry name" value="FLAVIN-BINDING MONOOXYGENASE-RELATED"/>
    <property type="match status" value="1"/>
</dbReference>
<dbReference type="AlphaFoldDB" id="A0A9W9CXI8"/>
<sequence>MNRVKTSDNRAPFLLKDEPIENQRSLKVRVIGAGLSGIYLGIRIPQRLRNVDLKIYEKNDGVGGTWWENRYPGCACDIPAHSYQFTFEPNKYWNGFYAKAEEIRHYIERVSNKYGANRFIHLGRKVTSYGWDESKKQWHICIECLDTGAKFEEDVDIVVSARGFLNDMKWPDIPGWQDFKGEKMHSAKWNDNYDFQNKKIAVIGGGSSSLQLVPELRKISGVEVNVFMRQKTWITNRFGDFIMEQMGWDPSQLDISSDRISEWETDEAAYLKFRKLLDDDSNSIHFSVKKGSDMQRTLVDLFSKVTREKLSSRPDLLEVFSPTFGVGCRRITPGAGYLEALCEANVRLFTGDIDFISSSGLSVAGEHVDADVLVCATGFNTSAIPTFPVVGKEGVTLAKKFSPFPQTYLSLAIAGFPNYFMMLGPNSGIAAGPLNPLIEAQGDYIIKCIRKLQKEDYKSMTPKKERVDDFMEYVGDYFKQTVFMDPCKSWYKTDGGTGNRISALWPGSILHQMEALRAPRWEDYDFDTQEQNRLRWFGNGFSKCLIGEGDPSFYLNPNVVDVPLAGTPEQDVVHEARPYSH</sequence>
<gene>
    <name evidence="2" type="ORF">N0V93_002277</name>
</gene>
<dbReference type="PANTHER" id="PTHR42877">
    <property type="entry name" value="L-ORNITHINE N(5)-MONOOXYGENASE-RELATED"/>
    <property type="match status" value="1"/>
</dbReference>
<dbReference type="InterPro" id="IPR051209">
    <property type="entry name" value="FAD-bind_Monooxygenase_sf"/>
</dbReference>
<protein>
    <submittedName>
        <fullName evidence="2">Uncharacterized protein</fullName>
    </submittedName>
</protein>
<dbReference type="Pfam" id="PF13450">
    <property type="entry name" value="NAD_binding_8"/>
    <property type="match status" value="1"/>
</dbReference>
<dbReference type="Proteomes" id="UP001140453">
    <property type="component" value="Unassembled WGS sequence"/>
</dbReference>
<dbReference type="InterPro" id="IPR036188">
    <property type="entry name" value="FAD/NAD-bd_sf"/>
</dbReference>
<dbReference type="Gene3D" id="3.50.50.60">
    <property type="entry name" value="FAD/NAD(P)-binding domain"/>
    <property type="match status" value="2"/>
</dbReference>
<proteinExistence type="inferred from homology"/>
<comment type="caution">
    <text evidence="2">The sequence shown here is derived from an EMBL/GenBank/DDBJ whole genome shotgun (WGS) entry which is preliminary data.</text>
</comment>
<evidence type="ECO:0000313" key="2">
    <source>
        <dbReference type="EMBL" id="KAJ4393070.1"/>
    </source>
</evidence>
<dbReference type="PRINTS" id="PR00469">
    <property type="entry name" value="PNDRDTASEII"/>
</dbReference>
<organism evidence="2 3">
    <name type="scientific">Gnomoniopsis smithogilvyi</name>
    <dbReference type="NCBI Taxonomy" id="1191159"/>
    <lineage>
        <taxon>Eukaryota</taxon>
        <taxon>Fungi</taxon>
        <taxon>Dikarya</taxon>
        <taxon>Ascomycota</taxon>
        <taxon>Pezizomycotina</taxon>
        <taxon>Sordariomycetes</taxon>
        <taxon>Sordariomycetidae</taxon>
        <taxon>Diaporthales</taxon>
        <taxon>Gnomoniaceae</taxon>
        <taxon>Gnomoniopsis</taxon>
    </lineage>
</organism>
<comment type="similarity">
    <text evidence="1">Belongs to the FAD-binding monooxygenase family.</text>
</comment>
<dbReference type="EMBL" id="JAPEVB010000002">
    <property type="protein sequence ID" value="KAJ4393070.1"/>
    <property type="molecule type" value="Genomic_DNA"/>
</dbReference>
<reference evidence="2" key="1">
    <citation type="submission" date="2022-10" db="EMBL/GenBank/DDBJ databases">
        <title>Tapping the CABI collections for fungal endophytes: first genome assemblies for Collariella, Neodidymelliopsis, Ascochyta clinopodiicola, Didymella pomorum, Didymosphaeria variabile, Neocosmospora piperis and Neocucurbitaria cava.</title>
        <authorList>
            <person name="Hill R."/>
        </authorList>
    </citation>
    <scope>NUCLEOTIDE SEQUENCE</scope>
    <source>
        <strain evidence="2">IMI 355082</strain>
    </source>
</reference>
<name>A0A9W9CXI8_9PEZI</name>
<dbReference type="OrthoDB" id="74360at2759"/>
<keyword evidence="3" id="KW-1185">Reference proteome</keyword>
<evidence type="ECO:0000256" key="1">
    <source>
        <dbReference type="ARBA" id="ARBA00010139"/>
    </source>
</evidence>